<evidence type="ECO:0000313" key="12">
    <source>
        <dbReference type="EMBL" id="PWU24105.1"/>
    </source>
</evidence>
<feature type="active site" description="Nucleophile" evidence="9">
    <location>
        <position position="95"/>
    </location>
</feature>
<gene>
    <name evidence="9" type="primary">mnmA</name>
    <name evidence="12" type="ORF">C5B42_00645</name>
</gene>
<dbReference type="Gene3D" id="2.40.30.10">
    <property type="entry name" value="Translation factors"/>
    <property type="match status" value="1"/>
</dbReference>
<dbReference type="InterPro" id="IPR046884">
    <property type="entry name" value="MnmA-like_central"/>
</dbReference>
<protein>
    <recommendedName>
        <fullName evidence="9">tRNA-specific 2-thiouridylase MnmA</fullName>
        <ecNumber evidence="9">2.8.1.13</ecNumber>
    </recommendedName>
</protein>
<feature type="site" description="Interaction with tRNA" evidence="9">
    <location>
        <position position="371"/>
    </location>
</feature>
<evidence type="ECO:0000256" key="4">
    <source>
        <dbReference type="ARBA" id="ARBA00022741"/>
    </source>
</evidence>
<comment type="catalytic activity">
    <reaction evidence="8 9">
        <text>S-sulfanyl-L-cysteinyl-[protein] + uridine(34) in tRNA + AH2 + ATP = 2-thiouridine(34) in tRNA + L-cysteinyl-[protein] + A + AMP + diphosphate + H(+)</text>
        <dbReference type="Rhea" id="RHEA:47032"/>
        <dbReference type="Rhea" id="RHEA-COMP:10131"/>
        <dbReference type="Rhea" id="RHEA-COMP:11726"/>
        <dbReference type="Rhea" id="RHEA-COMP:11727"/>
        <dbReference type="Rhea" id="RHEA-COMP:11728"/>
        <dbReference type="ChEBI" id="CHEBI:13193"/>
        <dbReference type="ChEBI" id="CHEBI:15378"/>
        <dbReference type="ChEBI" id="CHEBI:17499"/>
        <dbReference type="ChEBI" id="CHEBI:29950"/>
        <dbReference type="ChEBI" id="CHEBI:30616"/>
        <dbReference type="ChEBI" id="CHEBI:33019"/>
        <dbReference type="ChEBI" id="CHEBI:61963"/>
        <dbReference type="ChEBI" id="CHEBI:65315"/>
        <dbReference type="ChEBI" id="CHEBI:87170"/>
        <dbReference type="ChEBI" id="CHEBI:456215"/>
        <dbReference type="EC" id="2.8.1.13"/>
    </reaction>
</comment>
<keyword evidence="5 9" id="KW-0067">ATP-binding</keyword>
<keyword evidence="1 9" id="KW-0820">tRNA-binding</keyword>
<feature type="site" description="Interaction with tRNA" evidence="9">
    <location>
        <position position="120"/>
    </location>
</feature>
<dbReference type="EC" id="2.8.1.13" evidence="9"/>
<dbReference type="InterPro" id="IPR014729">
    <property type="entry name" value="Rossmann-like_a/b/a_fold"/>
</dbReference>
<dbReference type="GO" id="GO:0005524">
    <property type="term" value="F:ATP binding"/>
    <property type="evidence" value="ECO:0007669"/>
    <property type="project" value="UniProtKB-KW"/>
</dbReference>
<keyword evidence="7" id="KW-1015">Disulfide bond</keyword>
<dbReference type="InterPro" id="IPR023382">
    <property type="entry name" value="MnmA-like_central_sf"/>
</dbReference>
<comment type="similarity">
    <text evidence="9">Belongs to the MnmA/TRMU family.</text>
</comment>
<evidence type="ECO:0000256" key="9">
    <source>
        <dbReference type="HAMAP-Rule" id="MF_00144"/>
    </source>
</evidence>
<evidence type="ECO:0000256" key="5">
    <source>
        <dbReference type="ARBA" id="ARBA00022840"/>
    </source>
</evidence>
<dbReference type="GO" id="GO:0002143">
    <property type="term" value="P:tRNA wobble position uridine thiolation"/>
    <property type="evidence" value="ECO:0007669"/>
    <property type="project" value="TreeGrafter"/>
</dbReference>
<feature type="domain" description="tRNA-specific 2-thiouridylase MnmA-like C-terminal" evidence="10">
    <location>
        <begin position="353"/>
        <end position="404"/>
    </location>
</feature>
<dbReference type="GO" id="GO:0000049">
    <property type="term" value="F:tRNA binding"/>
    <property type="evidence" value="ECO:0007669"/>
    <property type="project" value="UniProtKB-KW"/>
</dbReference>
<feature type="active site" description="Cysteine persulfide intermediate" evidence="9">
    <location>
        <position position="203"/>
    </location>
</feature>
<proteinExistence type="inferred from homology"/>
<comment type="caution">
    <text evidence="9">Lacks conserved residue(s) required for the propagation of feature annotation.</text>
</comment>
<evidence type="ECO:0000259" key="10">
    <source>
        <dbReference type="Pfam" id="PF20258"/>
    </source>
</evidence>
<sequence length="406" mass="44734">MTKRVALGMSGGVDSSVSAALLKEQGYDVTGVYLECWRAPGCRAEEDRKDALAVALQLGIPFTVLDFKEAYRQKVVEYFFREYEAGRTPNPDVLCNKEIKFGLFYDWAMEQGFDYVATGHYARVQGLGVRGQNTNLQPLASNLSLCTSKDAHKDQTYFLYRLRGEQLEHILFPIGHLLKSQVRELAASYELPTSTKPDSQGICFIGEINVHNFLKERLGERPGNVVDTKGRIIGRHNGLWFYTIGQRHGFELTPHLPSDEVNKHAIPPFYVIAKDAAKNELIVGFGSETYRDTFRVEDIHWITSPFTSPLVEGGLERGVFVRIRHTGKLLPCTIALLPLIEGEGGGGGGVTQQPRLRVQLAEPTQGIASGQSAVLYTPCHPVGDSGAHLHTGSSDFVCLGGGIIAE</sequence>
<dbReference type="InterPro" id="IPR004506">
    <property type="entry name" value="MnmA-like"/>
</dbReference>
<keyword evidence="6 9" id="KW-0694">RNA-binding</keyword>
<evidence type="ECO:0000256" key="2">
    <source>
        <dbReference type="ARBA" id="ARBA00022679"/>
    </source>
</evidence>
<reference evidence="12 13" key="1">
    <citation type="submission" date="2018-02" db="EMBL/GenBank/DDBJ databases">
        <title>Genomic Reconstructions from Amazon Rainforest and Pasture Soil Reveal Novel Insights into the Physiology of Candidate Phyla in Tropical Sites.</title>
        <authorList>
            <person name="Kroeger M.E."/>
            <person name="Delmont T."/>
            <person name="Eren A.M."/>
            <person name="Guo J."/>
            <person name="Meyer K.M."/>
            <person name="Khan K."/>
            <person name="Rodrigues J.L.M."/>
            <person name="Bohannan B.J.M."/>
            <person name="Tringe S."/>
            <person name="Borges C.D."/>
            <person name="Tiedje J."/>
            <person name="Tsai S.M."/>
            <person name="Nusslein K."/>
        </authorList>
    </citation>
    <scope>NUCLEOTIDE SEQUENCE [LARGE SCALE GENOMIC DNA]</scope>
    <source>
        <strain evidence="12">Amazon FNV 2010 28 9</strain>
    </source>
</reference>
<keyword evidence="9" id="KW-0963">Cytoplasm</keyword>
<comment type="function">
    <text evidence="9">Catalyzes the 2-thiolation of uridine at the wobble position (U34) of tRNA, leading to the formation of s(2)U34.</text>
</comment>
<dbReference type="Pfam" id="PF03054">
    <property type="entry name" value="tRNA_Me_trans"/>
    <property type="match status" value="1"/>
</dbReference>
<dbReference type="SUPFAM" id="SSF52402">
    <property type="entry name" value="Adenine nucleotide alpha hydrolases-like"/>
    <property type="match status" value="1"/>
</dbReference>
<dbReference type="Gene3D" id="3.40.50.620">
    <property type="entry name" value="HUPs"/>
    <property type="match status" value="1"/>
</dbReference>
<dbReference type="Pfam" id="PF20259">
    <property type="entry name" value="tRNA_Me_trans_M"/>
    <property type="match status" value="1"/>
</dbReference>
<feature type="binding site" evidence="9">
    <location>
        <begin position="8"/>
        <end position="15"/>
    </location>
    <ligand>
        <name>ATP</name>
        <dbReference type="ChEBI" id="CHEBI:30616"/>
    </ligand>
</feature>
<dbReference type="HAMAP" id="MF_00144">
    <property type="entry name" value="tRNA_thiouridyl_MnmA"/>
    <property type="match status" value="1"/>
</dbReference>
<comment type="subcellular location">
    <subcellularLocation>
        <location evidence="9">Cytoplasm</location>
    </subcellularLocation>
</comment>
<feature type="binding site" evidence="9">
    <location>
        <position position="119"/>
    </location>
    <ligand>
        <name>ATP</name>
        <dbReference type="ChEBI" id="CHEBI:30616"/>
    </ligand>
</feature>
<keyword evidence="3 9" id="KW-0819">tRNA processing</keyword>
<evidence type="ECO:0000256" key="6">
    <source>
        <dbReference type="ARBA" id="ARBA00022884"/>
    </source>
</evidence>
<dbReference type="Proteomes" id="UP000246104">
    <property type="component" value="Unassembled WGS sequence"/>
</dbReference>
<dbReference type="Gene3D" id="2.30.30.280">
    <property type="entry name" value="Adenine nucleotide alpha hydrolases-like domains"/>
    <property type="match status" value="1"/>
</dbReference>
<dbReference type="PANTHER" id="PTHR11933:SF5">
    <property type="entry name" value="MITOCHONDRIAL TRNA-SPECIFIC 2-THIOURIDYLASE 1"/>
    <property type="match status" value="1"/>
</dbReference>
<name>A0A317JV49_9BACT</name>
<evidence type="ECO:0000256" key="1">
    <source>
        <dbReference type="ARBA" id="ARBA00022555"/>
    </source>
</evidence>
<dbReference type="InterPro" id="IPR046885">
    <property type="entry name" value="MnmA-like_C"/>
</dbReference>
<keyword evidence="4 9" id="KW-0547">Nucleotide-binding</keyword>
<evidence type="ECO:0000256" key="8">
    <source>
        <dbReference type="ARBA" id="ARBA00051542"/>
    </source>
</evidence>
<feature type="domain" description="tRNA-specific 2-thiouridylase MnmA-like central" evidence="11">
    <location>
        <begin position="212"/>
        <end position="284"/>
    </location>
</feature>
<feature type="binding site" evidence="9">
    <location>
        <position position="34"/>
    </location>
    <ligand>
        <name>ATP</name>
        <dbReference type="ChEBI" id="CHEBI:30616"/>
    </ligand>
</feature>
<dbReference type="GO" id="GO:0103016">
    <property type="term" value="F:tRNA-uridine 2-sulfurtransferase activity"/>
    <property type="evidence" value="ECO:0007669"/>
    <property type="project" value="UniProtKB-EC"/>
</dbReference>
<dbReference type="GO" id="GO:0005737">
    <property type="term" value="C:cytoplasm"/>
    <property type="evidence" value="ECO:0007669"/>
    <property type="project" value="UniProtKB-SubCell"/>
</dbReference>
<dbReference type="AlphaFoldDB" id="A0A317JV49"/>
<evidence type="ECO:0000259" key="11">
    <source>
        <dbReference type="Pfam" id="PF20259"/>
    </source>
</evidence>
<evidence type="ECO:0000256" key="7">
    <source>
        <dbReference type="ARBA" id="ARBA00023157"/>
    </source>
</evidence>
<dbReference type="EMBL" id="PSRQ01000012">
    <property type="protein sequence ID" value="PWU24105.1"/>
    <property type="molecule type" value="Genomic_DNA"/>
</dbReference>
<dbReference type="Pfam" id="PF20258">
    <property type="entry name" value="tRNA_Me_trans_C"/>
    <property type="match status" value="1"/>
</dbReference>
<organism evidence="12 13">
    <name type="scientific">Candidatus Cerribacteria bacterium 'Amazon FNV 2010 28 9'</name>
    <dbReference type="NCBI Taxonomy" id="2081795"/>
    <lineage>
        <taxon>Bacteria</taxon>
        <taxon>Candidatus Cerribacteria</taxon>
    </lineage>
</organism>
<dbReference type="NCBIfam" id="TIGR00420">
    <property type="entry name" value="trmU"/>
    <property type="match status" value="1"/>
</dbReference>
<feature type="region of interest" description="Interaction with target base in tRNA" evidence="9">
    <location>
        <begin position="90"/>
        <end position="92"/>
    </location>
</feature>
<evidence type="ECO:0000313" key="13">
    <source>
        <dbReference type="Proteomes" id="UP000246104"/>
    </source>
</evidence>
<evidence type="ECO:0000256" key="3">
    <source>
        <dbReference type="ARBA" id="ARBA00022694"/>
    </source>
</evidence>
<feature type="region of interest" description="Interaction with tRNA" evidence="9">
    <location>
        <begin position="153"/>
        <end position="155"/>
    </location>
</feature>
<keyword evidence="2 9" id="KW-0808">Transferase</keyword>
<dbReference type="SMR" id="A0A317JV49"/>
<accession>A0A317JV49</accession>
<dbReference type="NCBIfam" id="NF001138">
    <property type="entry name" value="PRK00143.1"/>
    <property type="match status" value="1"/>
</dbReference>
<comment type="caution">
    <text evidence="12">The sequence shown here is derived from an EMBL/GenBank/DDBJ whole genome shotgun (WGS) entry which is preliminary data.</text>
</comment>
<dbReference type="CDD" id="cd01998">
    <property type="entry name" value="MnmA_TRMU-like"/>
    <property type="match status" value="1"/>
</dbReference>
<dbReference type="PANTHER" id="PTHR11933">
    <property type="entry name" value="TRNA 5-METHYLAMINOMETHYL-2-THIOURIDYLATE -METHYLTRANSFERASE"/>
    <property type="match status" value="1"/>
</dbReference>